<dbReference type="InterPro" id="IPR017455">
    <property type="entry name" value="Znf_FYVE-rel"/>
</dbReference>
<dbReference type="InterPro" id="IPR017073">
    <property type="entry name" value="HGS/VPS27"/>
</dbReference>
<dbReference type="PANTHER" id="PTHR46275">
    <property type="entry name" value="HEPATOCYTE GROWTH FACTOR-REGULATED TYROSINE KINASE SUBSTRATE"/>
    <property type="match status" value="1"/>
</dbReference>
<dbReference type="Gene3D" id="3.30.40.10">
    <property type="entry name" value="Zinc/RING finger domain, C3HC4 (zinc finger)"/>
    <property type="match status" value="1"/>
</dbReference>
<feature type="non-terminal residue" evidence="1">
    <location>
        <position position="86"/>
    </location>
</feature>
<dbReference type="GO" id="GO:0043130">
    <property type="term" value="F:ubiquitin binding"/>
    <property type="evidence" value="ECO:0007669"/>
    <property type="project" value="TreeGrafter"/>
</dbReference>
<gene>
    <name evidence="1" type="ORF">PACLA_8A059441</name>
</gene>
<dbReference type="InterPro" id="IPR013083">
    <property type="entry name" value="Znf_RING/FYVE/PHD"/>
</dbReference>
<evidence type="ECO:0000313" key="2">
    <source>
        <dbReference type="Proteomes" id="UP001152795"/>
    </source>
</evidence>
<protein>
    <submittedName>
        <fullName evidence="1">Myotubularin-related 2-like</fullName>
    </submittedName>
</protein>
<organism evidence="1 2">
    <name type="scientific">Paramuricea clavata</name>
    <name type="common">Red gorgonian</name>
    <name type="synonym">Violescent sea-whip</name>
    <dbReference type="NCBI Taxonomy" id="317549"/>
    <lineage>
        <taxon>Eukaryota</taxon>
        <taxon>Metazoa</taxon>
        <taxon>Cnidaria</taxon>
        <taxon>Anthozoa</taxon>
        <taxon>Octocorallia</taxon>
        <taxon>Malacalcyonacea</taxon>
        <taxon>Plexauridae</taxon>
        <taxon>Paramuricea</taxon>
    </lineage>
</organism>
<dbReference type="SUPFAM" id="SSF57903">
    <property type="entry name" value="FYVE/PHD zinc finger"/>
    <property type="match status" value="1"/>
</dbReference>
<evidence type="ECO:0000313" key="1">
    <source>
        <dbReference type="EMBL" id="CAB4035881.1"/>
    </source>
</evidence>
<dbReference type="GO" id="GO:0032456">
    <property type="term" value="P:endocytic recycling"/>
    <property type="evidence" value="ECO:0007669"/>
    <property type="project" value="TreeGrafter"/>
</dbReference>
<sequence length="86" mass="10168">TTDGRRETVVWVANERAKECHDCKVKFTHFNRRHHCRACGQVFCNECSSHRVCLLKLGYTKQERVCDRCYIKHRDEVDKRGIKGSK</sequence>
<comment type="caution">
    <text evidence="1">The sequence shown here is derived from an EMBL/GenBank/DDBJ whole genome shotgun (WGS) entry which is preliminary data.</text>
</comment>
<dbReference type="PANTHER" id="PTHR46275:SF1">
    <property type="entry name" value="HEPATOCYTE GROWTH FACTOR-REGULATED TYROSINE KINASE SUBSTRATE"/>
    <property type="match status" value="1"/>
</dbReference>
<dbReference type="SMART" id="SM00064">
    <property type="entry name" value="FYVE"/>
    <property type="match status" value="1"/>
</dbReference>
<name>A0A7D9LLP5_PARCT</name>
<dbReference type="InterPro" id="IPR000306">
    <property type="entry name" value="Znf_FYVE"/>
</dbReference>
<dbReference type="GO" id="GO:0005769">
    <property type="term" value="C:early endosome"/>
    <property type="evidence" value="ECO:0007669"/>
    <property type="project" value="TreeGrafter"/>
</dbReference>
<keyword evidence="2" id="KW-1185">Reference proteome</keyword>
<proteinExistence type="predicted"/>
<reference evidence="1" key="1">
    <citation type="submission" date="2020-04" db="EMBL/GenBank/DDBJ databases">
        <authorList>
            <person name="Alioto T."/>
            <person name="Alioto T."/>
            <person name="Gomez Garrido J."/>
        </authorList>
    </citation>
    <scope>NUCLEOTIDE SEQUENCE</scope>
    <source>
        <strain evidence="1">A484AB</strain>
    </source>
</reference>
<dbReference type="Pfam" id="PF01363">
    <property type="entry name" value="FYVE"/>
    <property type="match status" value="1"/>
</dbReference>
<dbReference type="PROSITE" id="PS50178">
    <property type="entry name" value="ZF_FYVE"/>
    <property type="match status" value="1"/>
</dbReference>
<dbReference type="GO" id="GO:0031623">
    <property type="term" value="P:receptor internalization"/>
    <property type="evidence" value="ECO:0007669"/>
    <property type="project" value="TreeGrafter"/>
</dbReference>
<feature type="non-terminal residue" evidence="1">
    <location>
        <position position="1"/>
    </location>
</feature>
<dbReference type="GO" id="GO:0046872">
    <property type="term" value="F:metal ion binding"/>
    <property type="evidence" value="ECO:0007669"/>
    <property type="project" value="InterPro"/>
</dbReference>
<dbReference type="Proteomes" id="UP001152795">
    <property type="component" value="Unassembled WGS sequence"/>
</dbReference>
<dbReference type="InterPro" id="IPR011011">
    <property type="entry name" value="Znf_FYVE_PHD"/>
</dbReference>
<dbReference type="EMBL" id="CACRXK020021463">
    <property type="protein sequence ID" value="CAB4035881.1"/>
    <property type="molecule type" value="Genomic_DNA"/>
</dbReference>
<accession>A0A7D9LLP5</accession>
<dbReference type="OrthoDB" id="10018316at2759"/>
<dbReference type="AlphaFoldDB" id="A0A7D9LLP5"/>